<sequence>MSEFSPECVAFITGAGSGIGRAVALRLVADGVKSLALVDLNEAHLEDIGSKMVEIDPSVEVIKIGIDCSKEDLVESAVEKTVAAFGRLDICFNAAGISGSHAKTADMSSENLDTVLGVNLKGVWYCERAQIRQMLKQDLRPVTTGLPLKTRGSILNVASIAGSLALSTVAPYVMSKHGVLGLTKTDAKDYAADGIRVNAISPGWVKTEINRSLWDSPMSNTIAARAPMARWGLPEEIAYTASFLLSDKSSFITGSSVKVDGGYAAC</sequence>
<dbReference type="Proteomes" id="UP000235786">
    <property type="component" value="Unassembled WGS sequence"/>
</dbReference>
<dbReference type="PANTHER" id="PTHR42760:SF133">
    <property type="entry name" value="3-OXOACYL-[ACYL-CARRIER-PROTEIN] REDUCTASE"/>
    <property type="match status" value="1"/>
</dbReference>
<dbReference type="Gene3D" id="3.40.50.720">
    <property type="entry name" value="NAD(P)-binding Rossmann-like Domain"/>
    <property type="match status" value="1"/>
</dbReference>
<dbReference type="AlphaFoldDB" id="A0A2J6SCJ2"/>
<gene>
    <name evidence="4" type="ORF">L207DRAFT_505511</name>
</gene>
<accession>A0A2J6SCJ2</accession>
<keyword evidence="3" id="KW-0560">Oxidoreductase</keyword>
<dbReference type="GO" id="GO:0006633">
    <property type="term" value="P:fatty acid biosynthetic process"/>
    <property type="evidence" value="ECO:0007669"/>
    <property type="project" value="TreeGrafter"/>
</dbReference>
<dbReference type="GO" id="GO:0016616">
    <property type="term" value="F:oxidoreductase activity, acting on the CH-OH group of donors, NAD or NADP as acceptor"/>
    <property type="evidence" value="ECO:0007669"/>
    <property type="project" value="TreeGrafter"/>
</dbReference>
<dbReference type="PANTHER" id="PTHR42760">
    <property type="entry name" value="SHORT-CHAIN DEHYDROGENASES/REDUCTASES FAMILY MEMBER"/>
    <property type="match status" value="1"/>
</dbReference>
<evidence type="ECO:0000256" key="3">
    <source>
        <dbReference type="ARBA" id="ARBA00023002"/>
    </source>
</evidence>
<dbReference type="GO" id="GO:0009688">
    <property type="term" value="P:abscisic acid biosynthetic process"/>
    <property type="evidence" value="ECO:0007669"/>
    <property type="project" value="UniProtKB-ARBA"/>
</dbReference>
<dbReference type="EMBL" id="KZ613937">
    <property type="protein sequence ID" value="PMD48480.1"/>
    <property type="molecule type" value="Genomic_DNA"/>
</dbReference>
<organism evidence="4 5">
    <name type="scientific">Hyaloscypha variabilis (strain UAMH 11265 / GT02V1 / F)</name>
    <name type="common">Meliniomyces variabilis</name>
    <dbReference type="NCBI Taxonomy" id="1149755"/>
    <lineage>
        <taxon>Eukaryota</taxon>
        <taxon>Fungi</taxon>
        <taxon>Dikarya</taxon>
        <taxon>Ascomycota</taxon>
        <taxon>Pezizomycotina</taxon>
        <taxon>Leotiomycetes</taxon>
        <taxon>Helotiales</taxon>
        <taxon>Hyaloscyphaceae</taxon>
        <taxon>Hyaloscypha</taxon>
        <taxon>Hyaloscypha variabilis</taxon>
    </lineage>
</organism>
<dbReference type="CDD" id="cd05233">
    <property type="entry name" value="SDR_c"/>
    <property type="match status" value="1"/>
</dbReference>
<reference evidence="4 5" key="1">
    <citation type="submission" date="2016-04" db="EMBL/GenBank/DDBJ databases">
        <title>A degradative enzymes factory behind the ericoid mycorrhizal symbiosis.</title>
        <authorList>
            <consortium name="DOE Joint Genome Institute"/>
            <person name="Martino E."/>
            <person name="Morin E."/>
            <person name="Grelet G."/>
            <person name="Kuo A."/>
            <person name="Kohler A."/>
            <person name="Daghino S."/>
            <person name="Barry K."/>
            <person name="Choi C."/>
            <person name="Cichocki N."/>
            <person name="Clum A."/>
            <person name="Copeland A."/>
            <person name="Hainaut M."/>
            <person name="Haridas S."/>
            <person name="Labutti K."/>
            <person name="Lindquist E."/>
            <person name="Lipzen A."/>
            <person name="Khouja H.-R."/>
            <person name="Murat C."/>
            <person name="Ohm R."/>
            <person name="Olson A."/>
            <person name="Spatafora J."/>
            <person name="Veneault-Fourrey C."/>
            <person name="Henrissat B."/>
            <person name="Grigoriev I."/>
            <person name="Martin F."/>
            <person name="Perotto S."/>
        </authorList>
    </citation>
    <scope>NUCLEOTIDE SEQUENCE [LARGE SCALE GENOMIC DNA]</scope>
    <source>
        <strain evidence="4 5">F</strain>
    </source>
</reference>
<dbReference type="FunFam" id="3.40.50.720:FF:000084">
    <property type="entry name" value="Short-chain dehydrogenase reductase"/>
    <property type="match status" value="1"/>
</dbReference>
<dbReference type="STRING" id="1149755.A0A2J6SCJ2"/>
<dbReference type="SUPFAM" id="SSF51735">
    <property type="entry name" value="NAD(P)-binding Rossmann-fold domains"/>
    <property type="match status" value="1"/>
</dbReference>
<dbReference type="GO" id="GO:0048038">
    <property type="term" value="F:quinone binding"/>
    <property type="evidence" value="ECO:0007669"/>
    <property type="project" value="TreeGrafter"/>
</dbReference>
<evidence type="ECO:0000313" key="4">
    <source>
        <dbReference type="EMBL" id="PMD48480.1"/>
    </source>
</evidence>
<dbReference type="InterPro" id="IPR036291">
    <property type="entry name" value="NAD(P)-bd_dom_sf"/>
</dbReference>
<dbReference type="InterPro" id="IPR002347">
    <property type="entry name" value="SDR_fam"/>
</dbReference>
<dbReference type="Pfam" id="PF13561">
    <property type="entry name" value="adh_short_C2"/>
    <property type="match status" value="1"/>
</dbReference>
<protein>
    <submittedName>
        <fullName evidence="4">NAD(P)-binding protein</fullName>
    </submittedName>
</protein>
<keyword evidence="5" id="KW-1185">Reference proteome</keyword>
<evidence type="ECO:0000256" key="2">
    <source>
        <dbReference type="ARBA" id="ARBA00022857"/>
    </source>
</evidence>
<dbReference type="PRINTS" id="PR00080">
    <property type="entry name" value="SDRFAMILY"/>
</dbReference>
<name>A0A2J6SCJ2_HYAVF</name>
<proteinExistence type="inferred from homology"/>
<dbReference type="PRINTS" id="PR00081">
    <property type="entry name" value="GDHRDH"/>
</dbReference>
<dbReference type="OrthoDB" id="5840532at2759"/>
<evidence type="ECO:0000256" key="1">
    <source>
        <dbReference type="ARBA" id="ARBA00006484"/>
    </source>
</evidence>
<comment type="similarity">
    <text evidence="1">Belongs to the short-chain dehydrogenases/reductases (SDR) family.</text>
</comment>
<keyword evidence="2" id="KW-0521">NADP</keyword>
<evidence type="ECO:0000313" key="5">
    <source>
        <dbReference type="Proteomes" id="UP000235786"/>
    </source>
</evidence>